<dbReference type="PANTHER" id="PTHR30026">
    <property type="entry name" value="OUTER MEMBRANE PROTEIN TOLC"/>
    <property type="match status" value="1"/>
</dbReference>
<organism evidence="9 10">
    <name type="scientific">Bradyrhizobium ontarionense</name>
    <dbReference type="NCBI Taxonomy" id="2898149"/>
    <lineage>
        <taxon>Bacteria</taxon>
        <taxon>Pseudomonadati</taxon>
        <taxon>Pseudomonadota</taxon>
        <taxon>Alphaproteobacteria</taxon>
        <taxon>Hyphomicrobiales</taxon>
        <taxon>Nitrobacteraceae</taxon>
        <taxon>Bradyrhizobium</taxon>
    </lineage>
</organism>
<dbReference type="RefSeq" id="WP_231327462.1">
    <property type="nucleotide sequence ID" value="NZ_CP088156.1"/>
</dbReference>
<sequence>MSSSRVETRSHRAHIVRLAAICLLALQLAACVTTSSVPNSPFLTAVVRLNPLARPPESVANANAAVIEAPKAQPAEVQSGTTRPAVATADVETTSAVPSTERREVYPQVASASSRLATIAAPAAPEIARASVTGGARPALKGRGILLGEAVGAAVLSHPLMGAQAAKVSGSLADVRTAQGSLKPQLQVYAGSGGSYLGSYVNYPRQFGDVAIPGSSRSDAGFTLRQLIYDFGAAKADIARSKSLVDAERLRLADQAEDIALRTANAYFNLLEQSELVALIDKVVADDNNFAQLVMLNEKQGNGTVADVNRIKSKVIEVEAVRTDVMTALRTAEDEFFRLTKLDPAQVRRSPSPLPRIPSSFEPALAAAKQSNPSLLALSANGSSLEHQLTSQKAQQLPRVDLQGDGLVKHYIGNQAASQGVVDSRLMVMVSYKLFDGGIMASQVDRIREDKKANDFRTLDEKESIELNLRRLYQALSANRTKETSAIQGIATAQKANTLYLEQFKAGKRTVFEVLDSRMVVFTMQKTAVNGKYEQLRAAYGILRNVGTLVETAVRSPAGS</sequence>
<evidence type="ECO:0000313" key="10">
    <source>
        <dbReference type="Proteomes" id="UP001431010"/>
    </source>
</evidence>
<evidence type="ECO:0000256" key="1">
    <source>
        <dbReference type="ARBA" id="ARBA00004442"/>
    </source>
</evidence>
<dbReference type="Pfam" id="PF02321">
    <property type="entry name" value="OEP"/>
    <property type="match status" value="1"/>
</dbReference>
<gene>
    <name evidence="9" type="ORF">LQG66_17685</name>
</gene>
<dbReference type="SUPFAM" id="SSF56954">
    <property type="entry name" value="Outer membrane efflux proteins (OEP)"/>
    <property type="match status" value="1"/>
</dbReference>
<dbReference type="PANTHER" id="PTHR30026:SF20">
    <property type="entry name" value="OUTER MEMBRANE PROTEIN TOLC"/>
    <property type="match status" value="1"/>
</dbReference>
<evidence type="ECO:0000313" key="9">
    <source>
        <dbReference type="EMBL" id="UFZ08013.1"/>
    </source>
</evidence>
<keyword evidence="7" id="KW-0998">Cell outer membrane</keyword>
<dbReference type="Proteomes" id="UP001431010">
    <property type="component" value="Chromosome"/>
</dbReference>
<evidence type="ECO:0000256" key="6">
    <source>
        <dbReference type="ARBA" id="ARBA00023136"/>
    </source>
</evidence>
<keyword evidence="6" id="KW-0472">Membrane</keyword>
<evidence type="ECO:0000256" key="3">
    <source>
        <dbReference type="ARBA" id="ARBA00022448"/>
    </source>
</evidence>
<protein>
    <submittedName>
        <fullName evidence="9">TolC family protein</fullName>
    </submittedName>
</protein>
<evidence type="ECO:0000256" key="7">
    <source>
        <dbReference type="ARBA" id="ARBA00023237"/>
    </source>
</evidence>
<dbReference type="Gene3D" id="1.20.1600.10">
    <property type="entry name" value="Outer membrane efflux proteins (OEP)"/>
    <property type="match status" value="1"/>
</dbReference>
<evidence type="ECO:0000256" key="4">
    <source>
        <dbReference type="ARBA" id="ARBA00022452"/>
    </source>
</evidence>
<name>A0ABY3RMR4_9BRAD</name>
<comment type="similarity">
    <text evidence="2">Belongs to the outer membrane factor (OMF) (TC 1.B.17) family.</text>
</comment>
<evidence type="ECO:0000256" key="2">
    <source>
        <dbReference type="ARBA" id="ARBA00007613"/>
    </source>
</evidence>
<reference evidence="9" key="1">
    <citation type="journal article" date="2024" name="Antonie Van Leeuwenhoek">
        <title>Bradyrhizobium ontarionense sp. nov., a novel bacterial symbiont isolated from Aeschynomene indica (Indian jointvetch), harbours photosynthesis, nitrogen fixation and nitrous oxide (N2O) reductase genes.</title>
        <authorList>
            <person name="Bromfield E.S.P."/>
            <person name="Cloutier S."/>
        </authorList>
    </citation>
    <scope>NUCLEOTIDE SEQUENCE</scope>
    <source>
        <strain evidence="9">A19</strain>
    </source>
</reference>
<accession>A0ABY3RMR4</accession>
<keyword evidence="10" id="KW-1185">Reference proteome</keyword>
<dbReference type="InterPro" id="IPR003423">
    <property type="entry name" value="OMP_efflux"/>
</dbReference>
<keyword evidence="4" id="KW-1134">Transmembrane beta strand</keyword>
<dbReference type="EMBL" id="CP088156">
    <property type="protein sequence ID" value="UFZ08013.1"/>
    <property type="molecule type" value="Genomic_DNA"/>
</dbReference>
<dbReference type="InterPro" id="IPR051906">
    <property type="entry name" value="TolC-like"/>
</dbReference>
<evidence type="ECO:0000256" key="8">
    <source>
        <dbReference type="SAM" id="SignalP"/>
    </source>
</evidence>
<comment type="subcellular location">
    <subcellularLocation>
        <location evidence="1">Cell outer membrane</location>
    </subcellularLocation>
</comment>
<evidence type="ECO:0000256" key="5">
    <source>
        <dbReference type="ARBA" id="ARBA00022692"/>
    </source>
</evidence>
<keyword evidence="3" id="KW-0813">Transport</keyword>
<keyword evidence="8" id="KW-0732">Signal</keyword>
<proteinExistence type="inferred from homology"/>
<feature type="signal peptide" evidence="8">
    <location>
        <begin position="1"/>
        <end position="30"/>
    </location>
</feature>
<feature type="chain" id="PRO_5045817704" evidence="8">
    <location>
        <begin position="31"/>
        <end position="560"/>
    </location>
</feature>
<keyword evidence="5" id="KW-0812">Transmembrane</keyword>